<evidence type="ECO:0000256" key="1">
    <source>
        <dbReference type="SAM" id="MobiDB-lite"/>
    </source>
</evidence>
<reference evidence="2 3" key="1">
    <citation type="submission" date="2020-08" db="EMBL/GenBank/DDBJ databases">
        <title>Sequencing the genomes of 1000 actinobacteria strains.</title>
        <authorList>
            <person name="Klenk H.-P."/>
        </authorList>
    </citation>
    <scope>NUCLEOTIDE SEQUENCE [LARGE SCALE GENOMIC DNA]</scope>
    <source>
        <strain evidence="2 3">DSM 43582</strain>
    </source>
</reference>
<feature type="region of interest" description="Disordered" evidence="1">
    <location>
        <begin position="91"/>
        <end position="372"/>
    </location>
</feature>
<dbReference type="PRINTS" id="PR01217">
    <property type="entry name" value="PRICHEXTENSN"/>
</dbReference>
<dbReference type="InterPro" id="IPR019933">
    <property type="entry name" value="DivIVA_domain"/>
</dbReference>
<dbReference type="Proteomes" id="UP000540412">
    <property type="component" value="Unassembled WGS sequence"/>
</dbReference>
<accession>A0A7W9PAN8</accession>
<feature type="compositionally biased region" description="Pro residues" evidence="1">
    <location>
        <begin position="140"/>
        <end position="156"/>
    </location>
</feature>
<evidence type="ECO:0000313" key="3">
    <source>
        <dbReference type="Proteomes" id="UP000540412"/>
    </source>
</evidence>
<dbReference type="NCBIfam" id="TIGR03544">
    <property type="entry name" value="DivI1A_domain"/>
    <property type="match status" value="1"/>
</dbReference>
<feature type="compositionally biased region" description="Polar residues" evidence="1">
    <location>
        <begin position="264"/>
        <end position="301"/>
    </location>
</feature>
<keyword evidence="3" id="KW-1185">Reference proteome</keyword>
<feature type="compositionally biased region" description="Low complexity" evidence="1">
    <location>
        <begin position="355"/>
        <end position="365"/>
    </location>
</feature>
<comment type="caution">
    <text evidence="2">The sequence shown here is derived from an EMBL/GenBank/DDBJ whole genome shotgun (WGS) entry which is preliminary data.</text>
</comment>
<dbReference type="EMBL" id="JACHIT010000001">
    <property type="protein sequence ID" value="MBB5912460.1"/>
    <property type="molecule type" value="Genomic_DNA"/>
</dbReference>
<name>A0A7W9PAN8_9NOCA</name>
<feature type="compositionally biased region" description="Polar residues" evidence="1">
    <location>
        <begin position="211"/>
        <end position="220"/>
    </location>
</feature>
<feature type="compositionally biased region" description="Low complexity" evidence="1">
    <location>
        <begin position="246"/>
        <end position="263"/>
    </location>
</feature>
<organism evidence="2 3">
    <name type="scientific">Nocardia transvalensis</name>
    <dbReference type="NCBI Taxonomy" id="37333"/>
    <lineage>
        <taxon>Bacteria</taxon>
        <taxon>Bacillati</taxon>
        <taxon>Actinomycetota</taxon>
        <taxon>Actinomycetes</taxon>
        <taxon>Mycobacteriales</taxon>
        <taxon>Nocardiaceae</taxon>
        <taxon>Nocardia</taxon>
    </lineage>
</organism>
<evidence type="ECO:0000313" key="2">
    <source>
        <dbReference type="EMBL" id="MBB5912460.1"/>
    </source>
</evidence>
<dbReference type="AlphaFoldDB" id="A0A7W9PAN8"/>
<protein>
    <submittedName>
        <fullName evidence="2">DivIVA domain-containing protein</fullName>
    </submittedName>
</protein>
<sequence>MLTLLLYVLIVGLVAALLFLVASAVFGRGEELGPLPEGTTATVLPAVRIHGGDVRALRFQQVFRGYKAGEVDWALTRLAARIDELEHQLAEARGEQPPTPTSNGTPPAEQQAHPDRTPGPRGFASGASAPPNGHADVPQPSQPPPETGPWGAPPAHPDTGAWGTPPSHHPGPEATGSGNTPPDAPPSPITWAPGQAPPESAFPAVAPGSFGQPTGQSTAWIPSHPAGTGGIPAVAAGSPTGGFGPGTAQPTPAAAWTPDPGTAQTSSPGTWTPDPSTAQTNPSGTWTPDTGAAQPTISEASTPGPDTAQTTGPGGWAPGPTPVDGGGSTPPAAPAASTSYLDLSTGTEPPGGGAQYPAQPGGDQAAGRRERQ</sequence>
<gene>
    <name evidence="2" type="ORF">BJY24_001327</name>
</gene>
<proteinExistence type="predicted"/>